<protein>
    <submittedName>
        <fullName evidence="1">Uncharacterized protein</fullName>
    </submittedName>
</protein>
<dbReference type="EMBL" id="LO017727">
    <property type="protein sequence ID" value="CRH05213.1"/>
    <property type="molecule type" value="Genomic_DNA"/>
</dbReference>
<sequence>MVFIMLYSLWVTALFMVGVVIIMDPAHASSTHYKEQLQLASLGPMWRGTHYRPGYRVAFLPSHAETVIIDGITYKRLNNTYYRPKRHGFVVTAEPNRAEMASYKPRQLVSMANRSQPQISVYPAKGQSRLTKRYDRSACRDQAAEEVGKDPLVDYLNRVENRQFYQANIHCLEARGYTVQSYDKGS</sequence>
<proteinExistence type="predicted"/>
<accession>A0A1S7LFM3</accession>
<reference evidence="1" key="1">
    <citation type="submission" date="2015-04" db="EMBL/GenBank/DDBJ databases">
        <authorList>
            <person name="Syromyatnikov M.Y."/>
            <person name="Popov V.N."/>
        </authorList>
    </citation>
    <scope>NUCLEOTIDE SEQUENCE</scope>
    <source>
        <strain evidence="1">MO-1</strain>
    </source>
</reference>
<dbReference type="AlphaFoldDB" id="A0A1S7LFM3"/>
<gene>
    <name evidence="1" type="ORF">MAGMO_1015</name>
</gene>
<name>A0A1S7LFM3_MAGMO</name>
<organism evidence="1">
    <name type="scientific">Magnetococcus massalia (strain MO-1)</name>
    <dbReference type="NCBI Taxonomy" id="451514"/>
    <lineage>
        <taxon>Bacteria</taxon>
        <taxon>Pseudomonadati</taxon>
        <taxon>Pseudomonadota</taxon>
        <taxon>Magnetococcia</taxon>
        <taxon>Magnetococcales</taxon>
        <taxon>Magnetococcaceae</taxon>
        <taxon>Magnetococcus</taxon>
    </lineage>
</organism>
<evidence type="ECO:0000313" key="1">
    <source>
        <dbReference type="EMBL" id="CRH05213.1"/>
    </source>
</evidence>